<reference evidence="3" key="1">
    <citation type="submission" date="2022-11" db="UniProtKB">
        <authorList>
            <consortium name="WormBaseParasite"/>
        </authorList>
    </citation>
    <scope>IDENTIFICATION</scope>
</reference>
<proteinExistence type="predicted"/>
<evidence type="ECO:0000313" key="2">
    <source>
        <dbReference type="Proteomes" id="UP000887572"/>
    </source>
</evidence>
<name>A0A914HWX2_GLORO</name>
<organism evidence="2 3">
    <name type="scientific">Globodera rostochiensis</name>
    <name type="common">Golden nematode worm</name>
    <name type="synonym">Heterodera rostochiensis</name>
    <dbReference type="NCBI Taxonomy" id="31243"/>
    <lineage>
        <taxon>Eukaryota</taxon>
        <taxon>Metazoa</taxon>
        <taxon>Ecdysozoa</taxon>
        <taxon>Nematoda</taxon>
        <taxon>Chromadorea</taxon>
        <taxon>Rhabditida</taxon>
        <taxon>Tylenchina</taxon>
        <taxon>Tylenchomorpha</taxon>
        <taxon>Tylenchoidea</taxon>
        <taxon>Heteroderidae</taxon>
        <taxon>Heteroderinae</taxon>
        <taxon>Globodera</taxon>
    </lineage>
</organism>
<accession>A0A914HWX2</accession>
<protein>
    <submittedName>
        <fullName evidence="3">Secreted protein</fullName>
    </submittedName>
</protein>
<dbReference type="AlphaFoldDB" id="A0A914HWX2"/>
<evidence type="ECO:0000256" key="1">
    <source>
        <dbReference type="SAM" id="SignalP"/>
    </source>
</evidence>
<sequence length="174" mass="19296">MLSASSNPSRNSSSSPSQLRLLFCLLIVVQTLENAQAALLLPLESTIFAPSNAPYALSVRRTPFPFVALSDSIVRELEIADRRKEQQSLGHRTDLSRKRSPQSSSLLLDEDKFDNRQIIGLVLDQFGPLRPPHAISTNDQTATSAADQTNISQCFCCRTFVCRKQICPCSKFLI</sequence>
<feature type="chain" id="PRO_5037709512" evidence="1">
    <location>
        <begin position="38"/>
        <end position="174"/>
    </location>
</feature>
<dbReference type="WBParaSite" id="Gr19_v10_g5231.t1">
    <property type="protein sequence ID" value="Gr19_v10_g5231.t1"/>
    <property type="gene ID" value="Gr19_v10_g5231"/>
</dbReference>
<keyword evidence="2" id="KW-1185">Reference proteome</keyword>
<evidence type="ECO:0000313" key="3">
    <source>
        <dbReference type="WBParaSite" id="Gr19_v10_g5231.t1"/>
    </source>
</evidence>
<feature type="signal peptide" evidence="1">
    <location>
        <begin position="1"/>
        <end position="37"/>
    </location>
</feature>
<dbReference type="Proteomes" id="UP000887572">
    <property type="component" value="Unplaced"/>
</dbReference>
<keyword evidence="1" id="KW-0732">Signal</keyword>